<name>A0A2Z7ASN1_9LAMI</name>
<proteinExistence type="predicted"/>
<evidence type="ECO:0000313" key="1">
    <source>
        <dbReference type="EMBL" id="KZV23890.1"/>
    </source>
</evidence>
<organism evidence="1 2">
    <name type="scientific">Dorcoceras hygrometricum</name>
    <dbReference type="NCBI Taxonomy" id="472368"/>
    <lineage>
        <taxon>Eukaryota</taxon>
        <taxon>Viridiplantae</taxon>
        <taxon>Streptophyta</taxon>
        <taxon>Embryophyta</taxon>
        <taxon>Tracheophyta</taxon>
        <taxon>Spermatophyta</taxon>
        <taxon>Magnoliopsida</taxon>
        <taxon>eudicotyledons</taxon>
        <taxon>Gunneridae</taxon>
        <taxon>Pentapetalae</taxon>
        <taxon>asterids</taxon>
        <taxon>lamiids</taxon>
        <taxon>Lamiales</taxon>
        <taxon>Gesneriaceae</taxon>
        <taxon>Didymocarpoideae</taxon>
        <taxon>Trichosporeae</taxon>
        <taxon>Loxocarpinae</taxon>
        <taxon>Dorcoceras</taxon>
    </lineage>
</organism>
<accession>A0A2Z7ASN1</accession>
<gene>
    <name evidence="1" type="ORF">F511_23852</name>
</gene>
<keyword evidence="2" id="KW-1185">Reference proteome</keyword>
<dbReference type="Proteomes" id="UP000250235">
    <property type="component" value="Unassembled WGS sequence"/>
</dbReference>
<reference evidence="1 2" key="1">
    <citation type="journal article" date="2015" name="Proc. Natl. Acad. Sci. U.S.A.">
        <title>The resurrection genome of Boea hygrometrica: A blueprint for survival of dehydration.</title>
        <authorList>
            <person name="Xiao L."/>
            <person name="Yang G."/>
            <person name="Zhang L."/>
            <person name="Yang X."/>
            <person name="Zhao S."/>
            <person name="Ji Z."/>
            <person name="Zhou Q."/>
            <person name="Hu M."/>
            <person name="Wang Y."/>
            <person name="Chen M."/>
            <person name="Xu Y."/>
            <person name="Jin H."/>
            <person name="Xiao X."/>
            <person name="Hu G."/>
            <person name="Bao F."/>
            <person name="Hu Y."/>
            <person name="Wan P."/>
            <person name="Li L."/>
            <person name="Deng X."/>
            <person name="Kuang T."/>
            <person name="Xiang C."/>
            <person name="Zhu J.K."/>
            <person name="Oliver M.J."/>
            <person name="He Y."/>
        </authorList>
    </citation>
    <scope>NUCLEOTIDE SEQUENCE [LARGE SCALE GENOMIC DNA]</scope>
    <source>
        <strain evidence="2">cv. XS01</strain>
    </source>
</reference>
<dbReference type="EMBL" id="KV013352">
    <property type="protein sequence ID" value="KZV23890.1"/>
    <property type="molecule type" value="Genomic_DNA"/>
</dbReference>
<evidence type="ECO:0000313" key="2">
    <source>
        <dbReference type="Proteomes" id="UP000250235"/>
    </source>
</evidence>
<protein>
    <submittedName>
        <fullName evidence="1">Uncharacterized protein</fullName>
    </submittedName>
</protein>
<dbReference type="AlphaFoldDB" id="A0A2Z7ASN1"/>
<sequence>MIMGKKKAPVVEKVPAGKQAQSPVVYKSSTRGARISRSCCAGSGYSGSRCNQSLLMDPSRLRKKGILEQGVVRWLIERFCRDFSMRFGEVEDDWPELFVSVHKLSRVGVLLFSRAGEVVAGGCWTPCYTVVAGQVAPVARDDEPHLFFVGTVRVAPEL</sequence>